<feature type="region of interest" description="Disordered" evidence="5">
    <location>
        <begin position="126"/>
        <end position="154"/>
    </location>
</feature>
<dbReference type="InterPro" id="IPR017907">
    <property type="entry name" value="Znf_RING_CS"/>
</dbReference>
<feature type="region of interest" description="Disordered" evidence="5">
    <location>
        <begin position="298"/>
        <end position="317"/>
    </location>
</feature>
<protein>
    <recommendedName>
        <fullName evidence="6">RING-type domain-containing protein</fullName>
    </recommendedName>
</protein>
<evidence type="ECO:0000256" key="5">
    <source>
        <dbReference type="SAM" id="MobiDB-lite"/>
    </source>
</evidence>
<organism evidence="7 8">
    <name type="scientific">Iphiclides podalirius</name>
    <name type="common">scarce swallowtail</name>
    <dbReference type="NCBI Taxonomy" id="110791"/>
    <lineage>
        <taxon>Eukaryota</taxon>
        <taxon>Metazoa</taxon>
        <taxon>Ecdysozoa</taxon>
        <taxon>Arthropoda</taxon>
        <taxon>Hexapoda</taxon>
        <taxon>Insecta</taxon>
        <taxon>Pterygota</taxon>
        <taxon>Neoptera</taxon>
        <taxon>Endopterygota</taxon>
        <taxon>Lepidoptera</taxon>
        <taxon>Glossata</taxon>
        <taxon>Ditrysia</taxon>
        <taxon>Papilionoidea</taxon>
        <taxon>Papilionidae</taxon>
        <taxon>Papilioninae</taxon>
        <taxon>Iphiclides</taxon>
    </lineage>
</organism>
<name>A0ABN8HQF6_9NEOP</name>
<dbReference type="CDD" id="cd16514">
    <property type="entry name" value="RING-HC_LONFs_rpt2"/>
    <property type="match status" value="1"/>
</dbReference>
<feature type="domain" description="RING-type" evidence="6">
    <location>
        <begin position="198"/>
        <end position="229"/>
    </location>
</feature>
<dbReference type="EMBL" id="OW152813">
    <property type="protein sequence ID" value="CAH2035208.1"/>
    <property type="molecule type" value="Genomic_DNA"/>
</dbReference>
<keyword evidence="1" id="KW-0479">Metal-binding</keyword>
<dbReference type="Gene3D" id="3.30.40.10">
    <property type="entry name" value="Zinc/RING finger domain, C3HC4 (zinc finger)"/>
    <property type="match status" value="2"/>
</dbReference>
<feature type="compositionally biased region" description="Polar residues" evidence="5">
    <location>
        <begin position="1"/>
        <end position="10"/>
    </location>
</feature>
<keyword evidence="3" id="KW-0862">Zinc</keyword>
<dbReference type="PANTHER" id="PTHR23327">
    <property type="entry name" value="RING FINGER PROTEIN 127"/>
    <property type="match status" value="1"/>
</dbReference>
<dbReference type="InterPro" id="IPR027370">
    <property type="entry name" value="Znf-RING_euk"/>
</dbReference>
<dbReference type="Pfam" id="PF13445">
    <property type="entry name" value="zf-RING_UBOX"/>
    <property type="match status" value="1"/>
</dbReference>
<evidence type="ECO:0000313" key="8">
    <source>
        <dbReference type="Proteomes" id="UP000837857"/>
    </source>
</evidence>
<evidence type="ECO:0000256" key="3">
    <source>
        <dbReference type="ARBA" id="ARBA00022833"/>
    </source>
</evidence>
<feature type="domain" description="RING-type" evidence="6">
    <location>
        <begin position="401"/>
        <end position="439"/>
    </location>
</feature>
<dbReference type="SMART" id="SM00184">
    <property type="entry name" value="RING"/>
    <property type="match status" value="2"/>
</dbReference>
<evidence type="ECO:0000313" key="7">
    <source>
        <dbReference type="EMBL" id="CAH2035208.1"/>
    </source>
</evidence>
<feature type="compositionally biased region" description="Basic and acidic residues" evidence="5">
    <location>
        <begin position="303"/>
        <end position="314"/>
    </location>
</feature>
<keyword evidence="8" id="KW-1185">Reference proteome</keyword>
<dbReference type="InterPro" id="IPR001841">
    <property type="entry name" value="Znf_RING"/>
</dbReference>
<feature type="region of interest" description="Disordered" evidence="5">
    <location>
        <begin position="1"/>
        <end position="97"/>
    </location>
</feature>
<evidence type="ECO:0000256" key="1">
    <source>
        <dbReference type="ARBA" id="ARBA00022723"/>
    </source>
</evidence>
<evidence type="ECO:0000259" key="6">
    <source>
        <dbReference type="PROSITE" id="PS50089"/>
    </source>
</evidence>
<sequence length="489" mass="54553">MWPGSNENDVSPSSSQQPQGEGSASTASGNLNTTIIQNHNQRETVGPIYQSSTLFRREAEEPPESGRSSWRRREPYHVPSRYRRGQQAISDSSMEQSGNISLSPYISRSFELPNVGIQWRPQVDWPPLPGVASQDSNTARKSKSDKEKEPQLPPTRVILRGLRAKRCIKFSPTVWRMALKLIKQARENKILDIRKVLCRTCENLPVRPVTGTCGHTRCTKCIEQSGSCPCGGRAPRELFVDVLSRQLIEKMMQDGEGSDINFTHDRRHNVHEAAGTSATLGASATSVTPLDAETALPVQIREPSSRESVSEKTPRAPMTPQVRLGYARALISAGHPKEAVAQLARVATYEDPIAPSARTLLLQTLDSLTKQENHRVLTIQVKRLIQNHATTSWLSVSDLECPLCLQTFNHPVTTPCGHTFCRYCIERLIDYRKPCALCQRPLNESYLSLTEETFLVKAALESINAVKPRKMLDCNVIYVIACTVAFPKY</sequence>
<dbReference type="PANTHER" id="PTHR23327:SF50">
    <property type="entry name" value="LON PEPTIDASE N-TERMINAL DOMAIN AND RING FINGER PROTEIN 1"/>
    <property type="match status" value="1"/>
</dbReference>
<dbReference type="Proteomes" id="UP000837857">
    <property type="component" value="Chromosome 1"/>
</dbReference>
<reference evidence="7" key="1">
    <citation type="submission" date="2022-03" db="EMBL/GenBank/DDBJ databases">
        <authorList>
            <person name="Martin H S."/>
        </authorList>
    </citation>
    <scope>NUCLEOTIDE SEQUENCE</scope>
</reference>
<dbReference type="InterPro" id="IPR013083">
    <property type="entry name" value="Znf_RING/FYVE/PHD"/>
</dbReference>
<evidence type="ECO:0000256" key="2">
    <source>
        <dbReference type="ARBA" id="ARBA00022771"/>
    </source>
</evidence>
<dbReference type="PROSITE" id="PS50089">
    <property type="entry name" value="ZF_RING_2"/>
    <property type="match status" value="2"/>
</dbReference>
<gene>
    <name evidence="7" type="ORF">IPOD504_LOCUS459</name>
</gene>
<feature type="compositionally biased region" description="Polar residues" evidence="5">
    <location>
        <begin position="26"/>
        <end position="39"/>
    </location>
</feature>
<keyword evidence="2 4" id="KW-0863">Zinc-finger</keyword>
<accession>A0ABN8HQF6</accession>
<feature type="non-terminal residue" evidence="7">
    <location>
        <position position="489"/>
    </location>
</feature>
<feature type="compositionally biased region" description="Low complexity" evidence="5">
    <location>
        <begin position="11"/>
        <end position="25"/>
    </location>
</feature>
<feature type="compositionally biased region" description="Polar residues" evidence="5">
    <location>
        <begin position="87"/>
        <end position="97"/>
    </location>
</feature>
<evidence type="ECO:0000256" key="4">
    <source>
        <dbReference type="PROSITE-ProRule" id="PRU00175"/>
    </source>
</evidence>
<proteinExistence type="predicted"/>
<dbReference type="SUPFAM" id="SSF57850">
    <property type="entry name" value="RING/U-box"/>
    <property type="match status" value="2"/>
</dbReference>
<dbReference type="PROSITE" id="PS00518">
    <property type="entry name" value="ZF_RING_1"/>
    <property type="match status" value="1"/>
</dbReference>